<sequence>MKGSFVPLLAFASAEGENRWASADFPDQKGPVHVPNNRWGGNSKENGNYEPRKEKSPVDLKFFVKSQPGNAFFVPDSFEVADWVERFSEEFDTNEVATNFTDADGNRIYNRKMNVFNSDYWEFAQTDTERENNWVRGVNSCGAHRELGQQDDVNCPNVIVINTDDMSWADLSVNNPSKLIPTPNLDRLVSKGINFRDGHSCTARCAPSRYCLMTGRHSWRRGDYHYKPMYLEHGRKIIPQMFKRAGYRTYLVGKAQPTEAKITKIFSIDHYTECRVTQSDEFGDEEANEERRRRRQASDFQRLVYNGGAYDPAVNDYMYMDIGEDGEAMGNVAQRVCWFGADVLLRNDCEESWRCLPKRFNAALYASCVDECMAQAVNRGDDAKYQEIQDTSCPSRQGFCDPDNTDYKNFALQEGVLKWGYDTGFNSFSYCCYPGAAFFRDDYNIESLRSYGIYVDIRDDAHMYNDNLRIRDDWISKNMQYIIGRSGLFKHFQGESFRPWSGAGYPILDRYTKLTVERTTGEPCSDLSEENQCSEPEEVSQCDWFDSLEDTLRTAKNNRPDELVQFFNDETFGDMLQALEASFFTMTRNETVALNKFQFVERIVVENNSLLSSRKRTEQEIADSMINVMGPWPDHDGGEFKKIDPTFTVRFFKNYANRGATSKEKNERRREVESYIMDLVANMLARIDLIRDIELKCDDRRKRDTSVNLRPQPQQGNTSFNPAVAMKFVVRGNIKSMDQEIIRPNLNATEFQQLRENYEFSSNMYKFIYSANSADIIEAPYGAEGKPRHFHSKAEAKAFVDRVADAFLQYQGIEPDGPLNPENGLKTYTDDQRARFKLWEWAHTKKYGGYGFNSPRTQPSFDSREVMKNFHEEASKNFVEAKHHIAEKNQPFFMYLAFRAPHRPFSHIEEYDYARPGGFIGKAGEQIREFDDRIGMLMKTLEDLNIADNTFVMFTSDNGPDGSGFANQDFQGHVRFGTLRGKKASVFEGGHRVPFLVWWPKGTDQSLWGSNYDLPVGQLDLFATFADMIKYPLPSAEKCSYSFDTTNPPIRTNKKNRSLAEIKREQAWVHAEASKFPDLIVNDKNAFWSIETLRTKCTSDDEDCPCDNWTNENNPDFNKTISDICYHRTLEPWKAHNLGICHCKPIEKDCPEGYCFSRILPGSTKEDMTEITGGRHAINNLFYRTNEDGSSSYVGPWDTMSDDERRDFRRGLESVHMYHQFLTLEEKTGLVLGFDGCMAEDSHSFLDAFKASDESKNTGKFHRRPAEIFGGKLGDISLRMGRYKLVRWNPPKDRRTGPNAQHLRPNNEAEWPRDPNGGKTDKEKPENWQDQELYQHCTWAPVYTEDMENPYLSNLVMERKNLPKNHTDNQRWMCQKDHFYELWDLNINPGERQLCNSEYNVDVWESMREQGSFQAADNPREDGFDVLSARGLGGNTINTDYLYGKKLQDGKPEKHPDPHGIGSGKESTPVPDYVTDCCLVDYGKLEDRPCRNSESDVCVKPRNEPIDSAAEILKVNAKKAARWMEKRANVLELFKAFPDDFKDYFASVDREARAEYWTERFNAAEPIFESHFNQELAEATALRENRRLYMARSRNFENLPIFDETEGARSDDPCLVFAALRVQRTVRGADRLTDARLTDIIASDSFLECKRSNSDFKLNEDGSYKMFFNMKFSRFLFPKSTNIDDYSMEYFENLAGCEDNDCLLSNIDNMLDIEHRHDANNNMKMDPAEVVEQFNKRILIKGGFSTMSTYEPFCPRGCVNSASCKCPVNGTTAARKRRNTSPNPMSASAIIPRANKSILRRSSRSALPPMNNMYYLKPEHVVWVMDKFEPKLSTFNSWVAENYEVGYRCAESPILSPGQYTRLDIPDIRGRFCKPKAEEDTLKCKVPEHSGSVGNGFKIVDSAEDAVRFPGAEEAIEIKGFGAYAKFAKCMADVMLEIEGAAHYPELDEKLKAFAGQEDTALWRQEAKDEKYQFSGLRNGLNPRSLQSKASNVRGIDSSSPYMANEPAGVESQYLHGGGSRYIQPNNDDYYVNGCLKYLEEAGLPSAYTVPGSNIPGSQREDHTVNSILNTENAGDGPGSLDYDMDASLLGYYPLKKMPRLDGKCVMVPRWLPEREANFVKYGIVNC</sequence>
<evidence type="ECO:0000256" key="3">
    <source>
        <dbReference type="ARBA" id="ARBA00022801"/>
    </source>
</evidence>
<evidence type="ECO:0000256" key="2">
    <source>
        <dbReference type="ARBA" id="ARBA00008779"/>
    </source>
</evidence>
<comment type="cofactor">
    <cofactor evidence="1">
        <name>Ca(2+)</name>
        <dbReference type="ChEBI" id="CHEBI:29108"/>
    </cofactor>
</comment>
<comment type="similarity">
    <text evidence="2">Belongs to the sulfatase family.</text>
</comment>
<dbReference type="SUPFAM" id="SSF53649">
    <property type="entry name" value="Alkaline phosphatase-like"/>
    <property type="match status" value="2"/>
</dbReference>
<organism evidence="6 7">
    <name type="scientific">Oikopleura dioica</name>
    <name type="common">Tunicate</name>
    <dbReference type="NCBI Taxonomy" id="34765"/>
    <lineage>
        <taxon>Eukaryota</taxon>
        <taxon>Metazoa</taxon>
        <taxon>Chordata</taxon>
        <taxon>Tunicata</taxon>
        <taxon>Appendicularia</taxon>
        <taxon>Copelata</taxon>
        <taxon>Oikopleuridae</taxon>
        <taxon>Oikopleura</taxon>
    </lineage>
</organism>
<dbReference type="InterPro" id="IPR050738">
    <property type="entry name" value="Sulfatase"/>
</dbReference>
<evidence type="ECO:0000313" key="6">
    <source>
        <dbReference type="EMBL" id="CAG5094383.1"/>
    </source>
</evidence>
<feature type="region of interest" description="Disordered" evidence="4">
    <location>
        <begin position="1447"/>
        <end position="1467"/>
    </location>
</feature>
<gene>
    <name evidence="6" type="ORF">OKIOD_LOCUS5065</name>
</gene>
<dbReference type="PANTHER" id="PTHR42693:SF53">
    <property type="entry name" value="ENDO-4-O-SULFATASE"/>
    <property type="match status" value="1"/>
</dbReference>
<dbReference type="Gene3D" id="3.40.720.10">
    <property type="entry name" value="Alkaline Phosphatase, subunit A"/>
    <property type="match status" value="2"/>
</dbReference>
<dbReference type="Proteomes" id="UP001158576">
    <property type="component" value="Chromosome XSR"/>
</dbReference>
<reference evidence="6 7" key="1">
    <citation type="submission" date="2021-04" db="EMBL/GenBank/DDBJ databases">
        <authorList>
            <person name="Bliznina A."/>
        </authorList>
    </citation>
    <scope>NUCLEOTIDE SEQUENCE [LARGE SCALE GENOMIC DNA]</scope>
</reference>
<name>A0ABN7S8S1_OIKDI</name>
<evidence type="ECO:0000256" key="4">
    <source>
        <dbReference type="SAM" id="MobiDB-lite"/>
    </source>
</evidence>
<protein>
    <submittedName>
        <fullName evidence="6">Oidioi.mRNA.OKI2018_I69.XSR.g13507.t1.cds</fullName>
    </submittedName>
</protein>
<dbReference type="InterPro" id="IPR000917">
    <property type="entry name" value="Sulfatase_N"/>
</dbReference>
<feature type="domain" description="Sulfatase N-terminal" evidence="5">
    <location>
        <begin position="846"/>
        <end position="1028"/>
    </location>
</feature>
<keyword evidence="3" id="KW-0378">Hydrolase</keyword>
<dbReference type="Pfam" id="PF00884">
    <property type="entry name" value="Sulfatase"/>
    <property type="match status" value="2"/>
</dbReference>
<feature type="compositionally biased region" description="Basic and acidic residues" evidence="4">
    <location>
        <begin position="1447"/>
        <end position="1458"/>
    </location>
</feature>
<dbReference type="EMBL" id="OU015569">
    <property type="protein sequence ID" value="CAG5094383.1"/>
    <property type="molecule type" value="Genomic_DNA"/>
</dbReference>
<evidence type="ECO:0000256" key="1">
    <source>
        <dbReference type="ARBA" id="ARBA00001913"/>
    </source>
</evidence>
<feature type="region of interest" description="Disordered" evidence="4">
    <location>
        <begin position="1288"/>
        <end position="1329"/>
    </location>
</feature>
<dbReference type="InterPro" id="IPR017850">
    <property type="entry name" value="Alkaline_phosphatase_core_sf"/>
</dbReference>
<accession>A0ABN7S8S1</accession>
<feature type="region of interest" description="Disordered" evidence="4">
    <location>
        <begin position="22"/>
        <end position="53"/>
    </location>
</feature>
<keyword evidence="7" id="KW-1185">Reference proteome</keyword>
<dbReference type="PANTHER" id="PTHR42693">
    <property type="entry name" value="ARYLSULFATASE FAMILY MEMBER"/>
    <property type="match status" value="1"/>
</dbReference>
<evidence type="ECO:0000313" key="7">
    <source>
        <dbReference type="Proteomes" id="UP001158576"/>
    </source>
</evidence>
<proteinExistence type="inferred from homology"/>
<feature type="domain" description="Sulfatase N-terminal" evidence="5">
    <location>
        <begin position="156"/>
        <end position="259"/>
    </location>
</feature>
<evidence type="ECO:0000259" key="5">
    <source>
        <dbReference type="Pfam" id="PF00884"/>
    </source>
</evidence>